<feature type="binding site" evidence="16">
    <location>
        <position position="92"/>
    </location>
    <ligand>
        <name>Ca(2+)</name>
        <dbReference type="ChEBI" id="CHEBI:29108"/>
        <label>1</label>
    </ligand>
</feature>
<dbReference type="PANTHER" id="PTHR31517">
    <property type="match status" value="1"/>
</dbReference>
<feature type="binding site" evidence="15">
    <location>
        <position position="177"/>
    </location>
    <ligand>
        <name>substrate</name>
    </ligand>
</feature>
<sequence length="351" mass="39080">MDQREGWNVMAITLVVAVGLSLYVGRMQAAVTLPPESRPLKRQFYKKLNTCANVEAFVQHQVKLWWDKDKSIAPKLLKILYADCMINGCDASILLDGPHTEKKAIQDLSVDGFRLIDKIKTVVDDRCKGPVVSCADILNLAVRDALHLAGAPGAPSYPVYLGRRDGLGSNAAWVDLPSPSISSEGGLAYFRSKGLDAQDYVTLLGSHTIGKAHCSYIRNRLYNFNKTGKPDPTMSKSTLDKLRRQCPSSLKKGQEDPTVFLTDKYGPNYTFSNAYYSNVLSKDSVLRVDQQLLFNKNTSPKVLEYAGKFEEFRQGFALSMSRMGGLKVLTGKQGEIRRNCRFTNKNNPKIK</sequence>
<dbReference type="PROSITE" id="PS50873">
    <property type="entry name" value="PEROXIDASE_4"/>
    <property type="match status" value="1"/>
</dbReference>
<dbReference type="InParanoid" id="A0A6I9TZG6"/>
<evidence type="ECO:0000256" key="2">
    <source>
        <dbReference type="ARBA" id="ARBA00002322"/>
    </source>
</evidence>
<keyword evidence="5 18" id="KW-0575">Peroxidase</keyword>
<dbReference type="EC" id="1.11.1.7" evidence="3 18"/>
<dbReference type="FunCoup" id="A0A6I9TZG6">
    <property type="interactions" value="325"/>
</dbReference>
<dbReference type="GO" id="GO:0020037">
    <property type="term" value="F:heme binding"/>
    <property type="evidence" value="ECO:0007669"/>
    <property type="project" value="UniProtKB-UniRule"/>
</dbReference>
<keyword evidence="7 16" id="KW-0479">Metal-binding</keyword>
<dbReference type="CDD" id="cd00693">
    <property type="entry name" value="secretory_peroxidase"/>
    <property type="match status" value="1"/>
</dbReference>
<evidence type="ECO:0000256" key="1">
    <source>
        <dbReference type="ARBA" id="ARBA00000189"/>
    </source>
</evidence>
<evidence type="ECO:0000256" key="16">
    <source>
        <dbReference type="PIRSR" id="PIRSR600823-3"/>
    </source>
</evidence>
<keyword evidence="12 17" id="KW-1015">Disulfide bond</keyword>
<comment type="similarity">
    <text evidence="18">Belongs to the peroxidase family. Classical plant (class III) peroxidase subfamily.</text>
</comment>
<keyword evidence="14 18" id="KW-0376">Hydrogen peroxide</keyword>
<feature type="binding site" evidence="16">
    <location>
        <position position="88"/>
    </location>
    <ligand>
        <name>Ca(2+)</name>
        <dbReference type="ChEBI" id="CHEBI:29108"/>
        <label>1</label>
    </ligand>
</feature>
<dbReference type="GeneID" id="105172108"/>
<dbReference type="AlphaFoldDB" id="A0A6I9TZG6"/>
<feature type="binding site" evidence="16">
    <location>
        <position position="101"/>
    </location>
    <ligand>
        <name>Ca(2+)</name>
        <dbReference type="ChEBI" id="CHEBI:29108"/>
        <label>1</label>
    </ligand>
</feature>
<keyword evidence="4 18" id="KW-0964">Secreted</keyword>
<feature type="binding site" evidence="16">
    <location>
        <position position="208"/>
    </location>
    <ligand>
        <name>Ca(2+)</name>
        <dbReference type="ChEBI" id="CHEBI:29108"/>
        <label>2</label>
    </ligand>
</feature>
<dbReference type="Pfam" id="PF00141">
    <property type="entry name" value="peroxidase"/>
    <property type="match status" value="1"/>
</dbReference>
<feature type="binding site" evidence="16">
    <location>
        <position position="90"/>
    </location>
    <ligand>
        <name>Ca(2+)</name>
        <dbReference type="ChEBI" id="CHEBI:29108"/>
        <label>1</label>
    </ligand>
</feature>
<comment type="subcellular location">
    <subcellularLocation>
        <location evidence="18">Secreted</location>
    </subcellularLocation>
</comment>
<evidence type="ECO:0000256" key="15">
    <source>
        <dbReference type="PIRSR" id="PIRSR600823-2"/>
    </source>
</evidence>
<evidence type="ECO:0000256" key="14">
    <source>
        <dbReference type="ARBA" id="ARBA00023324"/>
    </source>
</evidence>
<feature type="binding site" description="axial binding residue" evidence="16">
    <location>
        <position position="207"/>
    </location>
    <ligand>
        <name>heme b</name>
        <dbReference type="ChEBI" id="CHEBI:60344"/>
    </ligand>
    <ligandPart>
        <name>Fe</name>
        <dbReference type="ChEBI" id="CHEBI:18248"/>
    </ligandPart>
</feature>
<keyword evidence="13" id="KW-0325">Glycoprotein</keyword>
<evidence type="ECO:0000256" key="3">
    <source>
        <dbReference type="ARBA" id="ARBA00012313"/>
    </source>
</evidence>
<proteinExistence type="inferred from homology"/>
<dbReference type="Gene3D" id="1.10.420.10">
    <property type="entry name" value="Peroxidase, domain 2"/>
    <property type="match status" value="1"/>
</dbReference>
<dbReference type="PANTHER" id="PTHR31517:SF59">
    <property type="entry name" value="PEROXIDASE"/>
    <property type="match status" value="1"/>
</dbReference>
<comment type="cofactor">
    <cofactor evidence="16 18">
        <name>heme b</name>
        <dbReference type="ChEBI" id="CHEBI:60344"/>
    </cofactor>
    <text evidence="16 18">Binds 1 heme b (iron(II)-protoporphyrin IX) group per subunit.</text>
</comment>
<dbReference type="SUPFAM" id="SSF48113">
    <property type="entry name" value="Heme-dependent peroxidases"/>
    <property type="match status" value="1"/>
</dbReference>
<feature type="disulfide bond" evidence="17">
    <location>
        <begin position="134"/>
        <end position="340"/>
    </location>
</feature>
<evidence type="ECO:0000313" key="21">
    <source>
        <dbReference type="RefSeq" id="XP_011091748.1"/>
    </source>
</evidence>
<dbReference type="KEGG" id="sind:105172108"/>
<evidence type="ECO:0000256" key="4">
    <source>
        <dbReference type="ARBA" id="ARBA00022525"/>
    </source>
</evidence>
<dbReference type="InterPro" id="IPR000823">
    <property type="entry name" value="Peroxidase_pln"/>
</dbReference>
<evidence type="ECO:0000313" key="20">
    <source>
        <dbReference type="Proteomes" id="UP000504604"/>
    </source>
</evidence>
<dbReference type="InterPro" id="IPR010255">
    <property type="entry name" value="Haem_peroxidase_sf"/>
</dbReference>
<dbReference type="OrthoDB" id="2113341at2759"/>
<evidence type="ECO:0000256" key="13">
    <source>
        <dbReference type="ARBA" id="ARBA00023180"/>
    </source>
</evidence>
<dbReference type="GO" id="GO:0042744">
    <property type="term" value="P:hydrogen peroxide catabolic process"/>
    <property type="evidence" value="ECO:0007669"/>
    <property type="project" value="UniProtKB-KW"/>
</dbReference>
<protein>
    <recommendedName>
        <fullName evidence="3 18">Peroxidase</fullName>
        <ecNumber evidence="3 18">1.11.1.7</ecNumber>
    </recommendedName>
</protein>
<feature type="domain" description="Plant heme peroxidase family profile" evidence="19">
    <location>
        <begin position="39"/>
        <end position="344"/>
    </location>
</feature>
<evidence type="ECO:0000256" key="18">
    <source>
        <dbReference type="RuleBase" id="RU362060"/>
    </source>
</evidence>
<feature type="disulfide bond" evidence="17">
    <location>
        <begin position="214"/>
        <end position="246"/>
    </location>
</feature>
<evidence type="ECO:0000256" key="5">
    <source>
        <dbReference type="ARBA" id="ARBA00022559"/>
    </source>
</evidence>
<dbReference type="PRINTS" id="PR00458">
    <property type="entry name" value="PEROXIDASE"/>
</dbReference>
<accession>A0A6I9TZG6</accession>
<comment type="cofactor">
    <cofactor evidence="16 18">
        <name>Ca(2+)</name>
        <dbReference type="ChEBI" id="CHEBI:29108"/>
    </cofactor>
    <text evidence="16 18">Binds 2 calcium ions per subunit.</text>
</comment>
<reference evidence="21" key="1">
    <citation type="submission" date="2025-08" db="UniProtKB">
        <authorList>
            <consortium name="RefSeq"/>
        </authorList>
    </citation>
    <scope>IDENTIFICATION</scope>
</reference>
<evidence type="ECO:0000256" key="8">
    <source>
        <dbReference type="ARBA" id="ARBA00022729"/>
    </source>
</evidence>
<dbReference type="RefSeq" id="XP_011091748.1">
    <property type="nucleotide sequence ID" value="XM_011093446.2"/>
</dbReference>
<dbReference type="InterPro" id="IPR002016">
    <property type="entry name" value="Haem_peroxidase"/>
</dbReference>
<keyword evidence="9 16" id="KW-0106">Calcium</keyword>
<keyword evidence="20" id="KW-1185">Reference proteome</keyword>
<organism evidence="20 21">
    <name type="scientific">Sesamum indicum</name>
    <name type="common">Oriental sesame</name>
    <name type="synonym">Sesamum orientale</name>
    <dbReference type="NCBI Taxonomy" id="4182"/>
    <lineage>
        <taxon>Eukaryota</taxon>
        <taxon>Viridiplantae</taxon>
        <taxon>Streptophyta</taxon>
        <taxon>Embryophyta</taxon>
        <taxon>Tracheophyta</taxon>
        <taxon>Spermatophyta</taxon>
        <taxon>Magnoliopsida</taxon>
        <taxon>eudicotyledons</taxon>
        <taxon>Gunneridae</taxon>
        <taxon>Pentapetalae</taxon>
        <taxon>asterids</taxon>
        <taxon>lamiids</taxon>
        <taxon>Lamiales</taxon>
        <taxon>Pedaliaceae</taxon>
        <taxon>Sesamum</taxon>
    </lineage>
</organism>
<comment type="function">
    <text evidence="2">Removal of H(2)O(2), oxidation of toxic reductants, biosynthesis and degradation of lignin, suberization, auxin catabolism, response to environmental stresses such as wounding, pathogen attack and oxidative stress. These functions might be dependent on each isozyme/isoform in each plant tissue.</text>
</comment>
<dbReference type="Proteomes" id="UP000504604">
    <property type="component" value="Linkage group LG10"/>
</dbReference>
<keyword evidence="11 16" id="KW-0408">Iron</keyword>
<keyword evidence="10 18" id="KW-0560">Oxidoreductase</keyword>
<evidence type="ECO:0000256" key="10">
    <source>
        <dbReference type="ARBA" id="ARBA00023002"/>
    </source>
</evidence>
<gene>
    <name evidence="21" type="primary">LOC105172108</name>
</gene>
<feature type="disulfide bond" evidence="17">
    <location>
        <begin position="51"/>
        <end position="127"/>
    </location>
</feature>
<comment type="catalytic activity">
    <reaction evidence="1 18">
        <text>2 a phenolic donor + H2O2 = 2 a phenolic radical donor + 2 H2O</text>
        <dbReference type="Rhea" id="RHEA:56136"/>
        <dbReference type="ChEBI" id="CHEBI:15377"/>
        <dbReference type="ChEBI" id="CHEBI:16240"/>
        <dbReference type="ChEBI" id="CHEBI:139520"/>
        <dbReference type="ChEBI" id="CHEBI:139521"/>
        <dbReference type="EC" id="1.11.1.7"/>
    </reaction>
</comment>
<feature type="binding site" evidence="16">
    <location>
        <position position="83"/>
    </location>
    <ligand>
        <name>Ca(2+)</name>
        <dbReference type="ChEBI" id="CHEBI:29108"/>
        <label>1</label>
    </ligand>
</feature>
<evidence type="ECO:0000256" key="11">
    <source>
        <dbReference type="ARBA" id="ARBA00023004"/>
    </source>
</evidence>
<evidence type="ECO:0000256" key="9">
    <source>
        <dbReference type="ARBA" id="ARBA00022837"/>
    </source>
</evidence>
<evidence type="ECO:0000256" key="7">
    <source>
        <dbReference type="ARBA" id="ARBA00022723"/>
    </source>
</evidence>
<evidence type="ECO:0000256" key="6">
    <source>
        <dbReference type="ARBA" id="ARBA00022617"/>
    </source>
</evidence>
<dbReference type="GO" id="GO:0140825">
    <property type="term" value="F:lactoperoxidase activity"/>
    <property type="evidence" value="ECO:0007669"/>
    <property type="project" value="UniProtKB-EC"/>
</dbReference>
<keyword evidence="8" id="KW-0732">Signal</keyword>
<dbReference type="Gene3D" id="1.10.520.10">
    <property type="match status" value="1"/>
</dbReference>
<evidence type="ECO:0000256" key="12">
    <source>
        <dbReference type="ARBA" id="ARBA00023157"/>
    </source>
</evidence>
<keyword evidence="6 18" id="KW-0349">Heme</keyword>
<evidence type="ECO:0000259" key="19">
    <source>
        <dbReference type="PROSITE" id="PS50873"/>
    </source>
</evidence>
<dbReference type="InterPro" id="IPR033905">
    <property type="entry name" value="Secretory_peroxidase"/>
</dbReference>
<dbReference type="PRINTS" id="PR00461">
    <property type="entry name" value="PLPEROXIDASE"/>
</dbReference>
<dbReference type="GO" id="GO:0006979">
    <property type="term" value="P:response to oxidative stress"/>
    <property type="evidence" value="ECO:0007669"/>
    <property type="project" value="UniProtKB-UniRule"/>
</dbReference>
<feature type="disulfide bond" evidence="17">
    <location>
        <begin position="84"/>
        <end position="89"/>
    </location>
</feature>
<feature type="binding site" evidence="16">
    <location>
        <position position="263"/>
    </location>
    <ligand>
        <name>Ca(2+)</name>
        <dbReference type="ChEBI" id="CHEBI:29108"/>
        <label>2</label>
    </ligand>
</feature>
<dbReference type="GO" id="GO:0046872">
    <property type="term" value="F:metal ion binding"/>
    <property type="evidence" value="ECO:0007669"/>
    <property type="project" value="UniProtKB-UniRule"/>
</dbReference>
<evidence type="ECO:0000256" key="17">
    <source>
        <dbReference type="PIRSR" id="PIRSR600823-5"/>
    </source>
</evidence>
<dbReference type="FunFam" id="1.10.420.10:FF:000007">
    <property type="entry name" value="Peroxidase"/>
    <property type="match status" value="1"/>
</dbReference>
<dbReference type="GO" id="GO:0005576">
    <property type="term" value="C:extracellular region"/>
    <property type="evidence" value="ECO:0007669"/>
    <property type="project" value="UniProtKB-SubCell"/>
</dbReference>
<name>A0A6I9TZG6_SESIN</name>